<dbReference type="PANTHER" id="PTHR24217">
    <property type="entry name" value="PUTATIVE-RELATED"/>
    <property type="match status" value="1"/>
</dbReference>
<feature type="compositionally biased region" description="Basic and acidic residues" evidence="5">
    <location>
        <begin position="170"/>
        <end position="181"/>
    </location>
</feature>
<keyword evidence="2" id="KW-0963">Cytoplasm</keyword>
<evidence type="ECO:0000313" key="7">
    <source>
        <dbReference type="Proteomes" id="UP000694388"/>
    </source>
</evidence>
<dbReference type="GeneTree" id="ENSGT00950000183054"/>
<dbReference type="Ensembl" id="ENSEBUT00000002764.1">
    <property type="protein sequence ID" value="ENSEBUP00000002411.1"/>
    <property type="gene ID" value="ENSEBUG00000001854.1"/>
</dbReference>
<feature type="region of interest" description="Disordered" evidence="5">
    <location>
        <begin position="518"/>
        <end position="564"/>
    </location>
</feature>
<comment type="similarity">
    <text evidence="4">Belongs to the synaptopodin family.</text>
</comment>
<evidence type="ECO:0000256" key="3">
    <source>
        <dbReference type="ARBA" id="ARBA00022553"/>
    </source>
</evidence>
<evidence type="ECO:0000256" key="1">
    <source>
        <dbReference type="ARBA" id="ARBA00004496"/>
    </source>
</evidence>
<feature type="region of interest" description="Disordered" evidence="5">
    <location>
        <begin position="145"/>
        <end position="181"/>
    </location>
</feature>
<evidence type="ECO:0000313" key="6">
    <source>
        <dbReference type="Ensembl" id="ENSEBUP00000002411.1"/>
    </source>
</evidence>
<feature type="region of interest" description="Disordered" evidence="5">
    <location>
        <begin position="976"/>
        <end position="1006"/>
    </location>
</feature>
<accession>A0A8C4N7C6</accession>
<feature type="region of interest" description="Disordered" evidence="5">
    <location>
        <begin position="786"/>
        <end position="806"/>
    </location>
</feature>
<name>A0A8C4N7C6_EPTBU</name>
<dbReference type="GO" id="GO:0030018">
    <property type="term" value="C:Z disc"/>
    <property type="evidence" value="ECO:0007669"/>
    <property type="project" value="TreeGrafter"/>
</dbReference>
<evidence type="ECO:0000256" key="5">
    <source>
        <dbReference type="SAM" id="MobiDB-lite"/>
    </source>
</evidence>
<dbReference type="GO" id="GO:0003779">
    <property type="term" value="F:actin binding"/>
    <property type="evidence" value="ECO:0007669"/>
    <property type="project" value="TreeGrafter"/>
</dbReference>
<feature type="region of interest" description="Disordered" evidence="5">
    <location>
        <begin position="359"/>
        <end position="411"/>
    </location>
</feature>
<keyword evidence="7" id="KW-1185">Reference proteome</keyword>
<evidence type="ECO:0000256" key="2">
    <source>
        <dbReference type="ARBA" id="ARBA00022490"/>
    </source>
</evidence>
<dbReference type="GO" id="GO:0015629">
    <property type="term" value="C:actin cytoskeleton"/>
    <property type="evidence" value="ECO:0007669"/>
    <property type="project" value="TreeGrafter"/>
</dbReference>
<dbReference type="OMA" id="PGPYQGV"/>
<reference evidence="6" key="1">
    <citation type="submission" date="2025-08" db="UniProtKB">
        <authorList>
            <consortium name="Ensembl"/>
        </authorList>
    </citation>
    <scope>IDENTIFICATION</scope>
</reference>
<feature type="compositionally biased region" description="Polar residues" evidence="5">
    <location>
        <begin position="529"/>
        <end position="549"/>
    </location>
</feature>
<dbReference type="Proteomes" id="UP000694388">
    <property type="component" value="Unplaced"/>
</dbReference>
<dbReference type="GO" id="GO:0005634">
    <property type="term" value="C:nucleus"/>
    <property type="evidence" value="ECO:0007669"/>
    <property type="project" value="TreeGrafter"/>
</dbReference>
<organism evidence="6 7">
    <name type="scientific">Eptatretus burgeri</name>
    <name type="common">Inshore hagfish</name>
    <dbReference type="NCBI Taxonomy" id="7764"/>
    <lineage>
        <taxon>Eukaryota</taxon>
        <taxon>Metazoa</taxon>
        <taxon>Chordata</taxon>
        <taxon>Craniata</taxon>
        <taxon>Vertebrata</taxon>
        <taxon>Cyclostomata</taxon>
        <taxon>Myxini</taxon>
        <taxon>Myxiniformes</taxon>
        <taxon>Myxinidae</taxon>
        <taxon>Eptatretinae</taxon>
        <taxon>Eptatretus</taxon>
    </lineage>
</organism>
<keyword evidence="3" id="KW-0597">Phosphoprotein</keyword>
<sequence length="1006" mass="109273">MWEEIYPRADSFLGGCGRDRCREEFSGLRPFTTRAPPRTTSDWDQVDDHWQVPQHGVPPFLRWPGTQPNSDPQLVSLMGWRPNRSENSSEKQVKEAKSRCKTIASLLTASPNPNSRGVLMFKKRRQRAKKFTLTSFGNIEKVACAGATEGTDEDSLPTTSESELEEEEDIKERREADGSKFESIRSVPEIVPHLVTEAKLESDFGNLEDTAMMVQQNLEKTQMCNGTTEARSDEWVFYGIDESGAAVLNNAEQAQTRTAEMESPQLQQIHPQISQRSQCKETHEEGNQQVTVGKATPSNAMTLPCSDYQSTHFQAYGLGTLSNVTLKAPLSCTSTTGGIKCIPALQVLNRTARPFTPGVAQEATGTPLGPLSQRSKQIQAMQPQSHGKSFPSEQATQNSERICNNSIPGTVSTKVQNAKSTSSKHCTSQKPAAPIQTNVELQVQPLASAVRMHRPATPLQKHTHEALSTSQDVPRTIKVDSGIKEPQQTQRSSSHPICPSSVSKSILTSSLNRNVFSDGDDKPAMITSLHISDSPSPQKDPTSDGSTVTPFSPEPPPEISSREQRIIIPAACTGILQEVKKRNARHPDKTKMFTFKEVQKNSPNPELLSLVQNIDDKGKGLDVEHEDDSLGLGAEAANFSQDSPKIYNSHSTSVSPGTAQNCAPAIGSPLAQSVAESYTFGATTRVRPSLAKKITPPPSPSVLSCRIAEMKGKGAKLFAKCQNRMERFVVGNIPEDLMVNGRGPSPTPSLPASWKYSSQIRAPPPICYNPILSPFYPPAAAAKGTQGGGMTMTATRPPGKGKGGSKCKMEKMEIMKHQPYQLNSAMFTYSSKNTAKVKAVPQLPASTQPVAEPCGSYSNVHQKPPVSVTSQLQMEVRGVPASQNVNSESAIIILPQKQQDCQSTVPVQSPSLIQKQAHFGHLQNQSQRSVPCVTTRQGPVTAIVSPVKATTTDERQLGRVGPTPFLVGLDHSARQSPSFYQAPRPTFSAKATGVKPHVWQPQAGQP</sequence>
<dbReference type="PANTHER" id="PTHR24217:SF0">
    <property type="entry name" value="PDZ DOMAIN-CONTAINING PROTEIN"/>
    <property type="match status" value="1"/>
</dbReference>
<feature type="region of interest" description="Disordered" evidence="5">
    <location>
        <begin position="483"/>
        <end position="502"/>
    </location>
</feature>
<protein>
    <submittedName>
        <fullName evidence="6">Uncharacterized protein</fullName>
    </submittedName>
</protein>
<evidence type="ECO:0000256" key="4">
    <source>
        <dbReference type="ARBA" id="ARBA00038161"/>
    </source>
</evidence>
<dbReference type="GO" id="GO:0032233">
    <property type="term" value="P:positive regulation of actin filament bundle assembly"/>
    <property type="evidence" value="ECO:0007669"/>
    <property type="project" value="TreeGrafter"/>
</dbReference>
<proteinExistence type="inferred from homology"/>
<feature type="compositionally biased region" description="Low complexity" evidence="5">
    <location>
        <begin position="492"/>
        <end position="502"/>
    </location>
</feature>
<dbReference type="InterPro" id="IPR051976">
    <property type="entry name" value="Synaptopodin_domain"/>
</dbReference>
<dbReference type="AlphaFoldDB" id="A0A8C4N7C6"/>
<feature type="compositionally biased region" description="Polar residues" evidence="5">
    <location>
        <begin position="372"/>
        <end position="411"/>
    </location>
</feature>
<comment type="subcellular location">
    <subcellularLocation>
        <location evidence="1">Cytoplasm</location>
    </subcellularLocation>
</comment>
<reference evidence="6" key="2">
    <citation type="submission" date="2025-09" db="UniProtKB">
        <authorList>
            <consortium name="Ensembl"/>
        </authorList>
    </citation>
    <scope>IDENTIFICATION</scope>
</reference>